<dbReference type="CDD" id="cd01998">
    <property type="entry name" value="MnmA_TRMU-like"/>
    <property type="match status" value="1"/>
</dbReference>
<feature type="active site" description="Cysteine persulfide intermediate" evidence="9">
    <location>
        <position position="192"/>
    </location>
</feature>
<keyword evidence="2 9" id="KW-0808">Transferase</keyword>
<dbReference type="Gene3D" id="3.40.50.620">
    <property type="entry name" value="HUPs"/>
    <property type="match status" value="1"/>
</dbReference>
<dbReference type="RefSeq" id="WP_320313919.1">
    <property type="nucleotide sequence ID" value="NZ_JAVIKH010000010.1"/>
</dbReference>
<feature type="region of interest" description="Interaction with tRNA" evidence="9">
    <location>
        <begin position="142"/>
        <end position="144"/>
    </location>
</feature>
<evidence type="ECO:0000256" key="6">
    <source>
        <dbReference type="ARBA" id="ARBA00022884"/>
    </source>
</evidence>
<dbReference type="NCBIfam" id="TIGR00420">
    <property type="entry name" value="trmU"/>
    <property type="match status" value="1"/>
</dbReference>
<dbReference type="SUPFAM" id="SSF52402">
    <property type="entry name" value="Adenine nucleotide alpha hydrolases-like"/>
    <property type="match status" value="1"/>
</dbReference>
<keyword evidence="6 9" id="KW-0694">RNA-binding</keyword>
<evidence type="ECO:0000256" key="3">
    <source>
        <dbReference type="ARBA" id="ARBA00022694"/>
    </source>
</evidence>
<gene>
    <name evidence="9 12" type="primary">mnmA</name>
    <name evidence="12" type="ORF">RFV38_08425</name>
</gene>
<feature type="domain" description="tRNA-specific 2-thiouridylase MnmA-like central" evidence="11">
    <location>
        <begin position="200"/>
        <end position="264"/>
    </location>
</feature>
<dbReference type="Pfam" id="PF20258">
    <property type="entry name" value="tRNA_Me_trans_C"/>
    <property type="match status" value="1"/>
</dbReference>
<dbReference type="GO" id="GO:0103016">
    <property type="term" value="F:tRNA-uridine 2-sulfurtransferase activity"/>
    <property type="evidence" value="ECO:0007669"/>
    <property type="project" value="UniProtKB-EC"/>
</dbReference>
<dbReference type="InterPro" id="IPR023382">
    <property type="entry name" value="MnmA-like_central_sf"/>
</dbReference>
<evidence type="ECO:0000256" key="7">
    <source>
        <dbReference type="ARBA" id="ARBA00023157"/>
    </source>
</evidence>
<dbReference type="InterPro" id="IPR004506">
    <property type="entry name" value="MnmA-like"/>
</dbReference>
<evidence type="ECO:0000313" key="13">
    <source>
        <dbReference type="Proteomes" id="UP001279681"/>
    </source>
</evidence>
<feature type="domain" description="tRNA-specific 2-thiouridylase MnmA-like C-terminal" evidence="10">
    <location>
        <begin position="276"/>
        <end position="345"/>
    </location>
</feature>
<dbReference type="HAMAP" id="MF_00144">
    <property type="entry name" value="tRNA_thiouridyl_MnmA"/>
    <property type="match status" value="1"/>
</dbReference>
<keyword evidence="9" id="KW-0963">Cytoplasm</keyword>
<proteinExistence type="inferred from homology"/>
<dbReference type="PANTHER" id="PTHR11933:SF5">
    <property type="entry name" value="MITOCHONDRIAL TRNA-SPECIFIC 2-THIOURIDYLASE 1"/>
    <property type="match status" value="1"/>
</dbReference>
<dbReference type="EMBL" id="JAVIKH010000010">
    <property type="protein sequence ID" value="MDX8336518.1"/>
    <property type="molecule type" value="Genomic_DNA"/>
</dbReference>
<sequence>MNKKKVILGLSGGVDSSTSAHILKNDGFEVIGVTLVVSEEQKKSQDLKDARLLAKKLGIEHIVLDIVDEFNEKIVKYFIDEYSKGMTPSPCVVCDEIIKVKKLIEIADSKDAYYIATGHYCEVSKDNIYQKYLFKKPKDLKKDQGYMLYRIDSQIIERMMFPLANYEKITVREKAKQYGLNVFDKKDSQGICFAKEGYLEFLKNKLKDKIEAGNYVDKNGNILGQHQGYQLYTIGQRRGLGVLFSKIYFIIDIIPEKNEIILGDYKELYRKKVELDDFKSHISIEELLKIEVFAKPRFSSQGFYGKVVQEAGKIYFEYLEENPQNAKGQHLVIYKDDLVIGGGKIIF</sequence>
<dbReference type="Pfam" id="PF03054">
    <property type="entry name" value="tRNA_Me_trans"/>
    <property type="match status" value="1"/>
</dbReference>
<comment type="caution">
    <text evidence="9">Lacks conserved residue(s) required for the propagation of feature annotation.</text>
</comment>
<comment type="similarity">
    <text evidence="9">Belongs to the MnmA/TRMU family.</text>
</comment>
<dbReference type="Gene3D" id="2.40.30.10">
    <property type="entry name" value="Translation factors"/>
    <property type="match status" value="1"/>
</dbReference>
<dbReference type="EC" id="2.8.1.13" evidence="9"/>
<dbReference type="InterPro" id="IPR014729">
    <property type="entry name" value="Rossmann-like_a/b/a_fold"/>
</dbReference>
<evidence type="ECO:0000256" key="5">
    <source>
        <dbReference type="ARBA" id="ARBA00022840"/>
    </source>
</evidence>
<name>A0ABU4WDE4_9FUSO</name>
<evidence type="ECO:0000256" key="8">
    <source>
        <dbReference type="ARBA" id="ARBA00051542"/>
    </source>
</evidence>
<keyword evidence="7" id="KW-1015">Disulfide bond</keyword>
<dbReference type="Proteomes" id="UP001279681">
    <property type="component" value="Unassembled WGS sequence"/>
</dbReference>
<evidence type="ECO:0000256" key="2">
    <source>
        <dbReference type="ARBA" id="ARBA00022679"/>
    </source>
</evidence>
<comment type="function">
    <text evidence="9">Catalyzes the 2-thiolation of uridine at the wobble position (U34) of tRNA, leading to the formation of s(2)U34.</text>
</comment>
<feature type="binding site" evidence="9">
    <location>
        <begin position="9"/>
        <end position="16"/>
    </location>
    <ligand>
        <name>ATP</name>
        <dbReference type="ChEBI" id="CHEBI:30616"/>
    </ligand>
</feature>
<feature type="site" description="Interaction with tRNA" evidence="9">
    <location>
        <position position="329"/>
    </location>
</feature>
<feature type="site" description="Interaction with tRNA" evidence="9">
    <location>
        <position position="119"/>
    </location>
</feature>
<feature type="binding site" evidence="9">
    <location>
        <position position="118"/>
    </location>
    <ligand>
        <name>ATP</name>
        <dbReference type="ChEBI" id="CHEBI:30616"/>
    </ligand>
</feature>
<evidence type="ECO:0000256" key="4">
    <source>
        <dbReference type="ARBA" id="ARBA00022741"/>
    </source>
</evidence>
<feature type="binding site" evidence="9">
    <location>
        <position position="35"/>
    </location>
    <ligand>
        <name>ATP</name>
        <dbReference type="ChEBI" id="CHEBI:30616"/>
    </ligand>
</feature>
<keyword evidence="3 9" id="KW-0819">tRNA processing</keyword>
<evidence type="ECO:0000256" key="1">
    <source>
        <dbReference type="ARBA" id="ARBA00022555"/>
    </source>
</evidence>
<dbReference type="PANTHER" id="PTHR11933">
    <property type="entry name" value="TRNA 5-METHYLAMINOMETHYL-2-THIOURIDYLATE -METHYLTRANSFERASE"/>
    <property type="match status" value="1"/>
</dbReference>
<organism evidence="12 13">
    <name type="scientific">Candidatus Cetobacterium colombiensis</name>
    <dbReference type="NCBI Taxonomy" id="3073100"/>
    <lineage>
        <taxon>Bacteria</taxon>
        <taxon>Fusobacteriati</taxon>
        <taxon>Fusobacteriota</taxon>
        <taxon>Fusobacteriia</taxon>
        <taxon>Fusobacteriales</taxon>
        <taxon>Fusobacteriaceae</taxon>
        <taxon>Cetobacterium</taxon>
    </lineage>
</organism>
<reference evidence="13" key="1">
    <citation type="submission" date="2023-07" db="EMBL/GenBank/DDBJ databases">
        <authorList>
            <person name="Colorado M.A."/>
            <person name="Villamil L.M."/>
            <person name="Melo J.F."/>
            <person name="Rodriguez J.A."/>
            <person name="Ruiz R.Y."/>
        </authorList>
    </citation>
    <scope>NUCLEOTIDE SEQUENCE [LARGE SCALE GENOMIC DNA]</scope>
    <source>
        <strain evidence="13">C33</strain>
    </source>
</reference>
<dbReference type="InterPro" id="IPR046884">
    <property type="entry name" value="MnmA-like_central"/>
</dbReference>
<keyword evidence="5 9" id="KW-0067">ATP-binding</keyword>
<evidence type="ECO:0000256" key="9">
    <source>
        <dbReference type="HAMAP-Rule" id="MF_00144"/>
    </source>
</evidence>
<evidence type="ECO:0000259" key="11">
    <source>
        <dbReference type="Pfam" id="PF20259"/>
    </source>
</evidence>
<keyword evidence="4 9" id="KW-0547">Nucleotide-binding</keyword>
<accession>A0ABU4WDE4</accession>
<dbReference type="Gene3D" id="2.30.30.280">
    <property type="entry name" value="Adenine nucleotide alpha hydrolases-like domains"/>
    <property type="match status" value="1"/>
</dbReference>
<keyword evidence="1 9" id="KW-0820">tRNA-binding</keyword>
<evidence type="ECO:0000313" key="12">
    <source>
        <dbReference type="EMBL" id="MDX8336518.1"/>
    </source>
</evidence>
<dbReference type="NCBIfam" id="NF001138">
    <property type="entry name" value="PRK00143.1"/>
    <property type="match status" value="1"/>
</dbReference>
<evidence type="ECO:0000259" key="10">
    <source>
        <dbReference type="Pfam" id="PF20258"/>
    </source>
</evidence>
<dbReference type="Pfam" id="PF20259">
    <property type="entry name" value="tRNA_Me_trans_M"/>
    <property type="match status" value="1"/>
</dbReference>
<keyword evidence="13" id="KW-1185">Reference proteome</keyword>
<protein>
    <recommendedName>
        <fullName evidence="9">tRNA-specific 2-thiouridylase MnmA</fullName>
        <ecNumber evidence="9">2.8.1.13</ecNumber>
    </recommendedName>
</protein>
<dbReference type="InterPro" id="IPR046885">
    <property type="entry name" value="MnmA-like_C"/>
</dbReference>
<comment type="caution">
    <text evidence="12">The sequence shown here is derived from an EMBL/GenBank/DDBJ whole genome shotgun (WGS) entry which is preliminary data.</text>
</comment>
<comment type="subcellular location">
    <subcellularLocation>
        <location evidence="9">Cytoplasm</location>
    </subcellularLocation>
</comment>
<comment type="catalytic activity">
    <reaction evidence="8 9">
        <text>S-sulfanyl-L-cysteinyl-[protein] + uridine(34) in tRNA + AH2 + ATP = 2-thiouridine(34) in tRNA + L-cysteinyl-[protein] + A + AMP + diphosphate + H(+)</text>
        <dbReference type="Rhea" id="RHEA:47032"/>
        <dbReference type="Rhea" id="RHEA-COMP:10131"/>
        <dbReference type="Rhea" id="RHEA-COMP:11726"/>
        <dbReference type="Rhea" id="RHEA-COMP:11727"/>
        <dbReference type="Rhea" id="RHEA-COMP:11728"/>
        <dbReference type="ChEBI" id="CHEBI:13193"/>
        <dbReference type="ChEBI" id="CHEBI:15378"/>
        <dbReference type="ChEBI" id="CHEBI:17499"/>
        <dbReference type="ChEBI" id="CHEBI:29950"/>
        <dbReference type="ChEBI" id="CHEBI:30616"/>
        <dbReference type="ChEBI" id="CHEBI:33019"/>
        <dbReference type="ChEBI" id="CHEBI:61963"/>
        <dbReference type="ChEBI" id="CHEBI:65315"/>
        <dbReference type="ChEBI" id="CHEBI:87170"/>
        <dbReference type="ChEBI" id="CHEBI:456215"/>
        <dbReference type="EC" id="2.8.1.13"/>
    </reaction>
</comment>
<feature type="active site" description="Nucleophile" evidence="9">
    <location>
        <position position="94"/>
    </location>
</feature>